<reference evidence="3 4" key="1">
    <citation type="journal article" date="2017" name="Front. Microbiol.">
        <title>New Insights into the Diversity of the Genus Faecalibacterium.</title>
        <authorList>
            <person name="Benevides L."/>
            <person name="Burman S."/>
            <person name="Martin R."/>
            <person name="Robert V."/>
            <person name="Thomas M."/>
            <person name="Miquel S."/>
            <person name="Chain F."/>
            <person name="Sokol H."/>
            <person name="Bermudez-Humaran L.G."/>
            <person name="Morrison M."/>
            <person name="Langella P."/>
            <person name="Azevedo V.A."/>
            <person name="Chatel J.M."/>
            <person name="Soares S."/>
        </authorList>
    </citation>
    <scope>NUCLEOTIDE SEQUENCE [LARGE SCALE GENOMIC DNA]</scope>
    <source>
        <strain evidence="3 4">CNCM I 4575</strain>
    </source>
</reference>
<dbReference type="EMBL" id="NMTY01000024">
    <property type="protein sequence ID" value="PDX80839.1"/>
    <property type="molecule type" value="Genomic_DNA"/>
</dbReference>
<dbReference type="Pfam" id="PF00691">
    <property type="entry name" value="OmpA"/>
    <property type="match status" value="1"/>
</dbReference>
<accession>A0A2A7ANZ5</accession>
<dbReference type="Gene3D" id="3.30.1330.60">
    <property type="entry name" value="OmpA-like domain"/>
    <property type="match status" value="1"/>
</dbReference>
<feature type="chain" id="PRO_5012902111" description="OmpA-like domain-containing protein" evidence="1">
    <location>
        <begin position="32"/>
        <end position="388"/>
    </location>
</feature>
<evidence type="ECO:0000256" key="1">
    <source>
        <dbReference type="SAM" id="SignalP"/>
    </source>
</evidence>
<dbReference type="InterPro" id="IPR006665">
    <property type="entry name" value="OmpA-like"/>
</dbReference>
<dbReference type="SUPFAM" id="SSF103088">
    <property type="entry name" value="OmpA-like"/>
    <property type="match status" value="1"/>
</dbReference>
<dbReference type="Proteomes" id="UP000220005">
    <property type="component" value="Unassembled WGS sequence"/>
</dbReference>
<gene>
    <name evidence="3" type="ORF">CGS58_10070</name>
</gene>
<proteinExistence type="predicted"/>
<dbReference type="InterPro" id="IPR036737">
    <property type="entry name" value="OmpA-like_sf"/>
</dbReference>
<sequence>MKKMFRLTAVLAAAALAAGLMVGCSTVPSYGDSTTVAPTDTVLLLEQGDGVPALTNPEDFTENINTAFGGSAALIITDGQPQVYGPVKFNVKKNNEIQQNKANNKLKASFVEIVKEARAQVPETDVLTSVSLAARVLNAGTAENKQLIILHSGVSTAATLPMEDINIVNEDPVALVDRLEEAAMIPDLEGVSVEWFGAGDTAGSQPTLSAKQTEAIKAFWSEYFNRAKASLTFHSDVISGPALTEFGHTVSPMAADGGIEFVKITNEQIAFLPDSVEFADEAAASTVINELAEQIRTSSSSYVIAGSVAKVDGSTTEGAKRLSLARAKAVRDCVVAAGVDSGKLTCYGLGFEATDCRSSVQEENRCVFLVQANTAQAAQFEAVGQPES</sequence>
<organism evidence="3 4">
    <name type="scientific">Faecalibacterium prausnitzii</name>
    <dbReference type="NCBI Taxonomy" id="853"/>
    <lineage>
        <taxon>Bacteria</taxon>
        <taxon>Bacillati</taxon>
        <taxon>Bacillota</taxon>
        <taxon>Clostridia</taxon>
        <taxon>Eubacteriales</taxon>
        <taxon>Oscillospiraceae</taxon>
        <taxon>Faecalibacterium</taxon>
    </lineage>
</organism>
<evidence type="ECO:0000313" key="4">
    <source>
        <dbReference type="Proteomes" id="UP000220005"/>
    </source>
</evidence>
<keyword evidence="1" id="KW-0732">Signal</keyword>
<protein>
    <recommendedName>
        <fullName evidence="2">OmpA-like domain-containing protein</fullName>
    </recommendedName>
</protein>
<feature type="signal peptide" evidence="1">
    <location>
        <begin position="1"/>
        <end position="31"/>
    </location>
</feature>
<comment type="caution">
    <text evidence="3">The sequence shown here is derived from an EMBL/GenBank/DDBJ whole genome shotgun (WGS) entry which is preliminary data.</text>
</comment>
<evidence type="ECO:0000313" key="3">
    <source>
        <dbReference type="EMBL" id="PDX80839.1"/>
    </source>
</evidence>
<dbReference type="RefSeq" id="WP_097839771.1">
    <property type="nucleotide sequence ID" value="NZ_NMTY01000024.1"/>
</dbReference>
<name>A0A2A7ANZ5_9FIRM</name>
<evidence type="ECO:0000259" key="2">
    <source>
        <dbReference type="Pfam" id="PF00691"/>
    </source>
</evidence>
<feature type="domain" description="OmpA-like" evidence="2">
    <location>
        <begin position="271"/>
        <end position="352"/>
    </location>
</feature>
<dbReference type="AlphaFoldDB" id="A0A2A7ANZ5"/>
<dbReference type="PROSITE" id="PS51257">
    <property type="entry name" value="PROKAR_LIPOPROTEIN"/>
    <property type="match status" value="1"/>
</dbReference>